<dbReference type="WBParaSite" id="MBELARI_LOCUS16524">
    <property type="protein sequence ID" value="MBELARI_LOCUS16524"/>
    <property type="gene ID" value="MBELARI_LOCUS16524"/>
</dbReference>
<keyword evidence="2" id="KW-1185">Reference proteome</keyword>
<sequence length="141" mass="16214">MTRSSPGPLVLLNSTLDVQRYKAILENDLLPFATTKIGQGWLLYQDNAPCHKARLPGWFRSNGIQLVSAPPYSPDLNVIEHLWAFLKLKLKGKRFNTKIELWYFIRHVWKKISPQILQDLVDSMPRRIQAIISSKGGPTKY</sequence>
<dbReference type="Proteomes" id="UP000887575">
    <property type="component" value="Unassembled WGS sequence"/>
</dbReference>
<accession>A0AAF3EQZ7</accession>
<organism evidence="2 3">
    <name type="scientific">Mesorhabditis belari</name>
    <dbReference type="NCBI Taxonomy" id="2138241"/>
    <lineage>
        <taxon>Eukaryota</taxon>
        <taxon>Metazoa</taxon>
        <taxon>Ecdysozoa</taxon>
        <taxon>Nematoda</taxon>
        <taxon>Chromadorea</taxon>
        <taxon>Rhabditida</taxon>
        <taxon>Rhabditina</taxon>
        <taxon>Rhabditomorpha</taxon>
        <taxon>Rhabditoidea</taxon>
        <taxon>Rhabditidae</taxon>
        <taxon>Mesorhabditinae</taxon>
        <taxon>Mesorhabditis</taxon>
    </lineage>
</organism>
<dbReference type="InterPro" id="IPR038717">
    <property type="entry name" value="Tc1-like_DDE_dom"/>
</dbReference>
<dbReference type="Gene3D" id="3.30.420.10">
    <property type="entry name" value="Ribonuclease H-like superfamily/Ribonuclease H"/>
    <property type="match status" value="1"/>
</dbReference>
<dbReference type="GO" id="GO:0003676">
    <property type="term" value="F:nucleic acid binding"/>
    <property type="evidence" value="ECO:0007669"/>
    <property type="project" value="InterPro"/>
</dbReference>
<evidence type="ECO:0000313" key="2">
    <source>
        <dbReference type="Proteomes" id="UP000887575"/>
    </source>
</evidence>
<reference evidence="3" key="1">
    <citation type="submission" date="2024-02" db="UniProtKB">
        <authorList>
            <consortium name="WormBaseParasite"/>
        </authorList>
    </citation>
    <scope>IDENTIFICATION</scope>
</reference>
<feature type="domain" description="Tc1-like transposase DDE" evidence="1">
    <location>
        <begin position="36"/>
        <end position="101"/>
    </location>
</feature>
<name>A0AAF3EQZ7_9BILA</name>
<dbReference type="AlphaFoldDB" id="A0AAF3EQZ7"/>
<evidence type="ECO:0000313" key="3">
    <source>
        <dbReference type="WBParaSite" id="MBELARI_LOCUS16524"/>
    </source>
</evidence>
<evidence type="ECO:0000259" key="1">
    <source>
        <dbReference type="Pfam" id="PF13358"/>
    </source>
</evidence>
<dbReference type="InterPro" id="IPR036397">
    <property type="entry name" value="RNaseH_sf"/>
</dbReference>
<proteinExistence type="predicted"/>
<dbReference type="Pfam" id="PF13358">
    <property type="entry name" value="DDE_3"/>
    <property type="match status" value="1"/>
</dbReference>
<protein>
    <recommendedName>
        <fullName evidence="1">Tc1-like transposase DDE domain-containing protein</fullName>
    </recommendedName>
</protein>